<feature type="transmembrane region" description="Helical" evidence="7">
    <location>
        <begin position="73"/>
        <end position="98"/>
    </location>
</feature>
<comment type="subcellular location">
    <subcellularLocation>
        <location evidence="1">Cell membrane</location>
        <topology evidence="1">Multi-pass membrane protein</topology>
    </subcellularLocation>
</comment>
<comment type="similarity">
    <text evidence="2">Belongs to the UPF0718 family.</text>
</comment>
<evidence type="ECO:0000256" key="2">
    <source>
        <dbReference type="ARBA" id="ARBA00006386"/>
    </source>
</evidence>
<protein>
    <submittedName>
        <fullName evidence="8">Permease</fullName>
    </submittedName>
</protein>
<evidence type="ECO:0000313" key="9">
    <source>
        <dbReference type="Proteomes" id="UP000036873"/>
    </source>
</evidence>
<dbReference type="Proteomes" id="UP000036873">
    <property type="component" value="Unassembled WGS sequence"/>
</dbReference>
<proteinExistence type="inferred from homology"/>
<sequence length="160" mass="16894">MDVFTLLIWIGTAVFLLVSFQKDSGKTRQALKMAFGMGKGMMGSILSIIFLIGLILTVLPPEKIADFVGNQSLVTATLVSAAFGTITIIPAFIAFPLVGTLVNAGVGIVPAVAFLTTLTMVGIVTFPLEKREFGLKFTAARNGLSFVFAIIIALVIGVLI</sequence>
<evidence type="ECO:0000313" key="8">
    <source>
        <dbReference type="EMBL" id="KNZ42305.1"/>
    </source>
</evidence>
<feature type="transmembrane region" description="Helical" evidence="7">
    <location>
        <begin position="140"/>
        <end position="159"/>
    </location>
</feature>
<evidence type="ECO:0000256" key="6">
    <source>
        <dbReference type="ARBA" id="ARBA00023136"/>
    </source>
</evidence>
<keyword evidence="9" id="KW-1185">Reference proteome</keyword>
<gene>
    <name evidence="8" type="ORF">AKG39_07280</name>
</gene>
<organism evidence="8 9">
    <name type="scientific">Acetobacterium bakii</name>
    <dbReference type="NCBI Taxonomy" id="52689"/>
    <lineage>
        <taxon>Bacteria</taxon>
        <taxon>Bacillati</taxon>
        <taxon>Bacillota</taxon>
        <taxon>Clostridia</taxon>
        <taxon>Eubacteriales</taxon>
        <taxon>Eubacteriaceae</taxon>
        <taxon>Acetobacterium</taxon>
    </lineage>
</organism>
<keyword evidence="4 7" id="KW-0812">Transmembrane</keyword>
<feature type="transmembrane region" description="Helical" evidence="7">
    <location>
        <begin position="104"/>
        <end position="128"/>
    </location>
</feature>
<evidence type="ECO:0000256" key="3">
    <source>
        <dbReference type="ARBA" id="ARBA00022475"/>
    </source>
</evidence>
<feature type="transmembrane region" description="Helical" evidence="7">
    <location>
        <begin position="40"/>
        <end position="61"/>
    </location>
</feature>
<dbReference type="PATRIC" id="fig|52689.4.peg.567"/>
<dbReference type="STRING" id="52689.AKG39_07280"/>
<reference evidence="9" key="1">
    <citation type="submission" date="2015-07" db="EMBL/GenBank/DDBJ databases">
        <title>Draft genome sequence of Acetobacterium bakii DSM 8293, a potential psychrophilic chemical producer through syngas fermentation.</title>
        <authorList>
            <person name="Song Y."/>
            <person name="Hwang S."/>
            <person name="Cho B.-K."/>
        </authorList>
    </citation>
    <scope>NUCLEOTIDE SEQUENCE [LARGE SCALE GENOMIC DNA]</scope>
    <source>
        <strain evidence="9">DSM 8239</strain>
    </source>
</reference>
<keyword evidence="6 7" id="KW-0472">Membrane</keyword>
<dbReference type="OrthoDB" id="5465282at2"/>
<dbReference type="InterPro" id="IPR005524">
    <property type="entry name" value="DUF318"/>
</dbReference>
<accession>A0A0L6U3E1</accession>
<dbReference type="Pfam" id="PF03773">
    <property type="entry name" value="ArsP_1"/>
    <property type="match status" value="1"/>
</dbReference>
<evidence type="ECO:0000256" key="4">
    <source>
        <dbReference type="ARBA" id="ARBA00022692"/>
    </source>
</evidence>
<evidence type="ECO:0000256" key="1">
    <source>
        <dbReference type="ARBA" id="ARBA00004651"/>
    </source>
</evidence>
<comment type="caution">
    <text evidence="8">The sequence shown here is derived from an EMBL/GenBank/DDBJ whole genome shotgun (WGS) entry which is preliminary data.</text>
</comment>
<keyword evidence="5 7" id="KW-1133">Transmembrane helix</keyword>
<dbReference type="AlphaFoldDB" id="A0A0L6U3E1"/>
<dbReference type="EMBL" id="LGYO01000016">
    <property type="protein sequence ID" value="KNZ42305.1"/>
    <property type="molecule type" value="Genomic_DNA"/>
</dbReference>
<evidence type="ECO:0000256" key="7">
    <source>
        <dbReference type="SAM" id="Phobius"/>
    </source>
</evidence>
<dbReference type="GO" id="GO:0005886">
    <property type="term" value="C:plasma membrane"/>
    <property type="evidence" value="ECO:0007669"/>
    <property type="project" value="UniProtKB-SubCell"/>
</dbReference>
<name>A0A0L6U3E1_9FIRM</name>
<dbReference type="RefSeq" id="WP_050739721.1">
    <property type="nucleotide sequence ID" value="NZ_LGYO01000016.1"/>
</dbReference>
<evidence type="ECO:0000256" key="5">
    <source>
        <dbReference type="ARBA" id="ARBA00022989"/>
    </source>
</evidence>
<keyword evidence="3" id="KW-1003">Cell membrane</keyword>